<keyword evidence="4" id="KW-1185">Reference proteome</keyword>
<evidence type="ECO:0000256" key="1">
    <source>
        <dbReference type="ARBA" id="ARBA00023284"/>
    </source>
</evidence>
<evidence type="ECO:0000259" key="2">
    <source>
        <dbReference type="PROSITE" id="PS51352"/>
    </source>
</evidence>
<dbReference type="InterPro" id="IPR000866">
    <property type="entry name" value="AhpC/TSA"/>
</dbReference>
<protein>
    <submittedName>
        <fullName evidence="3">Peroxiredoxin</fullName>
    </submittedName>
</protein>
<reference evidence="4" key="1">
    <citation type="submission" date="2016-10" db="EMBL/GenBank/DDBJ databases">
        <authorList>
            <person name="Varghese N."/>
            <person name="Submissions S."/>
        </authorList>
    </citation>
    <scope>NUCLEOTIDE SEQUENCE [LARGE SCALE GENOMIC DNA]</scope>
    <source>
        <strain evidence="4">IBRC-M 10760</strain>
    </source>
</reference>
<dbReference type="Proteomes" id="UP000199076">
    <property type="component" value="Unassembled WGS sequence"/>
</dbReference>
<dbReference type="PROSITE" id="PS51352">
    <property type="entry name" value="THIOREDOXIN_2"/>
    <property type="match status" value="1"/>
</dbReference>
<dbReference type="InterPro" id="IPR036249">
    <property type="entry name" value="Thioredoxin-like_sf"/>
</dbReference>
<dbReference type="Gene3D" id="3.40.30.10">
    <property type="entry name" value="Glutaredoxin"/>
    <property type="match status" value="1"/>
</dbReference>
<name>A0A1G7GI31_9EURY</name>
<gene>
    <name evidence="3" type="ORF">SAMN05216218_10253</name>
</gene>
<proteinExistence type="predicted"/>
<evidence type="ECO:0000313" key="4">
    <source>
        <dbReference type="Proteomes" id="UP000199076"/>
    </source>
</evidence>
<dbReference type="InterPro" id="IPR013766">
    <property type="entry name" value="Thioredoxin_domain"/>
</dbReference>
<dbReference type="GO" id="GO:0016491">
    <property type="term" value="F:oxidoreductase activity"/>
    <property type="evidence" value="ECO:0007669"/>
    <property type="project" value="InterPro"/>
</dbReference>
<dbReference type="STRING" id="660518.SAMN05216218_10253"/>
<dbReference type="EMBL" id="FNBK01000002">
    <property type="protein sequence ID" value="SDE87787.1"/>
    <property type="molecule type" value="Genomic_DNA"/>
</dbReference>
<dbReference type="SUPFAM" id="SSF52833">
    <property type="entry name" value="Thioredoxin-like"/>
    <property type="match status" value="1"/>
</dbReference>
<sequence>MAMGLDFEVVDLTDTDHPEEGEQAPDFERPLVNHEYWEDTALSDLTADGPVLLLFHTMDGAFPTTYMWNEIRDRQWGHRERDDDLTVVGLSVSSPYEHKQTVQERGIEDADYRLFSDPQNGVAEQYDIAHDLDGMAGVSEPRPAVFLLDAERVIQYAWVADEWPEFPDYDAVEAAIDDL</sequence>
<dbReference type="PANTHER" id="PTHR43110:SF1">
    <property type="entry name" value="THIOL PEROXIDASE"/>
    <property type="match status" value="1"/>
</dbReference>
<accession>A0A1G7GI31</accession>
<evidence type="ECO:0000313" key="3">
    <source>
        <dbReference type="EMBL" id="SDE87787.1"/>
    </source>
</evidence>
<dbReference type="Pfam" id="PF00578">
    <property type="entry name" value="AhpC-TSA"/>
    <property type="match status" value="1"/>
</dbReference>
<dbReference type="InterPro" id="IPR050455">
    <property type="entry name" value="Tpx_Peroxidase_subfamily"/>
</dbReference>
<dbReference type="AlphaFoldDB" id="A0A1G7GI31"/>
<dbReference type="GO" id="GO:0016209">
    <property type="term" value="F:antioxidant activity"/>
    <property type="evidence" value="ECO:0007669"/>
    <property type="project" value="InterPro"/>
</dbReference>
<feature type="domain" description="Thioredoxin" evidence="2">
    <location>
        <begin position="18"/>
        <end position="179"/>
    </location>
</feature>
<organism evidence="3 4">
    <name type="scientific">Halorientalis regularis</name>
    <dbReference type="NCBI Taxonomy" id="660518"/>
    <lineage>
        <taxon>Archaea</taxon>
        <taxon>Methanobacteriati</taxon>
        <taxon>Methanobacteriota</taxon>
        <taxon>Stenosarchaea group</taxon>
        <taxon>Halobacteria</taxon>
        <taxon>Halobacteriales</taxon>
        <taxon>Haloarculaceae</taxon>
        <taxon>Halorientalis</taxon>
    </lineage>
</organism>
<keyword evidence="1" id="KW-0676">Redox-active center</keyword>
<dbReference type="PANTHER" id="PTHR43110">
    <property type="entry name" value="THIOL PEROXIDASE"/>
    <property type="match status" value="1"/>
</dbReference>